<dbReference type="RefSeq" id="XP_016650676.1">
    <property type="nucleotide sequence ID" value="XM_016795190.1"/>
</dbReference>
<sequence length="242" mass="27725">MGSLTEEELMQMVRDFHESDSSAPPPNSLSSSQPLSPPHQIKYLTLQEIIWRATDCEIEILEKVLMYLRNTETLMEPNNLKNKWVVMKLKKDGYEASLCKTSWVSSFRLSEGLNLNWQDLHKTTSSSKTLCPPSLLGQKKSLTKLYLCFAQLQNNLLRRMASVFLLGEKPSTCNPSGSPKIARKSQSIWKWELWIIRVNPNLQLLIDPSKIRTNWACHFEAAEKSTDQCCDLGSWTPFSIFL</sequence>
<evidence type="ECO:0000256" key="1">
    <source>
        <dbReference type="SAM" id="MobiDB-lite"/>
    </source>
</evidence>
<organism evidence="2 3">
    <name type="scientific">Prunus mume</name>
    <name type="common">Japanese apricot</name>
    <name type="synonym">Armeniaca mume</name>
    <dbReference type="NCBI Taxonomy" id="102107"/>
    <lineage>
        <taxon>Eukaryota</taxon>
        <taxon>Viridiplantae</taxon>
        <taxon>Streptophyta</taxon>
        <taxon>Embryophyta</taxon>
        <taxon>Tracheophyta</taxon>
        <taxon>Spermatophyta</taxon>
        <taxon>Magnoliopsida</taxon>
        <taxon>eudicotyledons</taxon>
        <taxon>Gunneridae</taxon>
        <taxon>Pentapetalae</taxon>
        <taxon>rosids</taxon>
        <taxon>fabids</taxon>
        <taxon>Rosales</taxon>
        <taxon>Rosaceae</taxon>
        <taxon>Amygdaloideae</taxon>
        <taxon>Amygdaleae</taxon>
        <taxon>Prunus</taxon>
    </lineage>
</organism>
<proteinExistence type="predicted"/>
<dbReference type="GeneID" id="103336415"/>
<dbReference type="InterPro" id="IPR006502">
    <property type="entry name" value="PDDEXK-like"/>
</dbReference>
<evidence type="ECO:0000313" key="3">
    <source>
        <dbReference type="RefSeq" id="XP_016650676.1"/>
    </source>
</evidence>
<feature type="region of interest" description="Disordered" evidence="1">
    <location>
        <begin position="17"/>
        <end position="36"/>
    </location>
</feature>
<dbReference type="Proteomes" id="UP000694861">
    <property type="component" value="Linkage group LG6"/>
</dbReference>
<gene>
    <name evidence="3" type="primary">LOC103336415</name>
</gene>
<accession>A0ABM1LTE9</accession>
<name>A0ABM1LTE9_PRUMU</name>
<keyword evidence="2" id="KW-1185">Reference proteome</keyword>
<evidence type="ECO:0000313" key="2">
    <source>
        <dbReference type="Proteomes" id="UP000694861"/>
    </source>
</evidence>
<protein>
    <submittedName>
        <fullName evidence="3">Uncharacterized protein LOC103336415 isoform X1</fullName>
    </submittedName>
</protein>
<dbReference type="Pfam" id="PF04720">
    <property type="entry name" value="PDDEXK_6"/>
    <property type="match status" value="1"/>
</dbReference>
<reference evidence="3" key="2">
    <citation type="submission" date="2025-08" db="UniProtKB">
        <authorList>
            <consortium name="RefSeq"/>
        </authorList>
    </citation>
    <scope>IDENTIFICATION</scope>
</reference>
<reference evidence="2" key="1">
    <citation type="journal article" date="2012" name="Nat. Commun.">
        <title>The genome of Prunus mume.</title>
        <authorList>
            <person name="Zhang Q."/>
            <person name="Chen W."/>
            <person name="Sun L."/>
            <person name="Zhao F."/>
            <person name="Huang B."/>
            <person name="Yang W."/>
            <person name="Tao Y."/>
            <person name="Wang J."/>
            <person name="Yuan Z."/>
            <person name="Fan G."/>
            <person name="Xing Z."/>
            <person name="Han C."/>
            <person name="Pan H."/>
            <person name="Zhong X."/>
            <person name="Shi W."/>
            <person name="Liang X."/>
            <person name="Du D."/>
            <person name="Sun F."/>
            <person name="Xu Z."/>
            <person name="Hao R."/>
            <person name="Lv T."/>
            <person name="Lv Y."/>
            <person name="Zheng Z."/>
            <person name="Sun M."/>
            <person name="Luo L."/>
            <person name="Cai M."/>
            <person name="Gao Y."/>
            <person name="Wang J."/>
            <person name="Yin Y."/>
            <person name="Xu X."/>
            <person name="Cheng T."/>
            <person name="Wang J."/>
        </authorList>
    </citation>
    <scope>NUCLEOTIDE SEQUENCE [LARGE SCALE GENOMIC DNA]</scope>
</reference>